<accession>A0A1Q5TQ28</accession>
<dbReference type="AlphaFoldDB" id="A0A1Q5TQ28"/>
<comment type="caution">
    <text evidence="2">The sequence shown here is derived from an EMBL/GenBank/DDBJ whole genome shotgun (WGS) entry which is preliminary data.</text>
</comment>
<dbReference type="EMBL" id="MNBE01000626">
    <property type="protein sequence ID" value="OKP02336.1"/>
    <property type="molecule type" value="Genomic_DNA"/>
</dbReference>
<dbReference type="Pfam" id="PF12937">
    <property type="entry name" value="F-box-like"/>
    <property type="match status" value="1"/>
</dbReference>
<dbReference type="InterPro" id="IPR036047">
    <property type="entry name" value="F-box-like_dom_sf"/>
</dbReference>
<dbReference type="Proteomes" id="UP000186955">
    <property type="component" value="Unassembled WGS sequence"/>
</dbReference>
<gene>
    <name evidence="2" type="ORF">PENSUB_7100</name>
</gene>
<protein>
    <recommendedName>
        <fullName evidence="1">F-box domain-containing protein</fullName>
    </recommendedName>
</protein>
<reference evidence="2 3" key="1">
    <citation type="submission" date="2016-10" db="EMBL/GenBank/DDBJ databases">
        <title>Genome sequence of the ascomycete fungus Penicillium subrubescens.</title>
        <authorList>
            <person name="De Vries R.P."/>
            <person name="Peng M."/>
            <person name="Dilokpimol A."/>
            <person name="Hilden K."/>
            <person name="Makela M.R."/>
            <person name="Grigoriev I."/>
            <person name="Riley R."/>
            <person name="Granchi Z."/>
        </authorList>
    </citation>
    <scope>NUCLEOTIDE SEQUENCE [LARGE SCALE GENOMIC DNA]</scope>
    <source>
        <strain evidence="2 3">CBS 132785</strain>
    </source>
</reference>
<proteinExistence type="predicted"/>
<dbReference type="Gene3D" id="1.20.1280.50">
    <property type="match status" value="1"/>
</dbReference>
<organism evidence="2 3">
    <name type="scientific">Penicillium subrubescens</name>
    <dbReference type="NCBI Taxonomy" id="1316194"/>
    <lineage>
        <taxon>Eukaryota</taxon>
        <taxon>Fungi</taxon>
        <taxon>Dikarya</taxon>
        <taxon>Ascomycota</taxon>
        <taxon>Pezizomycotina</taxon>
        <taxon>Eurotiomycetes</taxon>
        <taxon>Eurotiomycetidae</taxon>
        <taxon>Eurotiales</taxon>
        <taxon>Aspergillaceae</taxon>
        <taxon>Penicillium</taxon>
    </lineage>
</organism>
<dbReference type="InterPro" id="IPR001810">
    <property type="entry name" value="F-box_dom"/>
</dbReference>
<evidence type="ECO:0000313" key="3">
    <source>
        <dbReference type="Proteomes" id="UP000186955"/>
    </source>
</evidence>
<evidence type="ECO:0000259" key="1">
    <source>
        <dbReference type="PROSITE" id="PS50181"/>
    </source>
</evidence>
<dbReference type="SUPFAM" id="SSF81383">
    <property type="entry name" value="F-box domain"/>
    <property type="match status" value="1"/>
</dbReference>
<feature type="domain" description="F-box" evidence="1">
    <location>
        <begin position="29"/>
        <end position="78"/>
    </location>
</feature>
<name>A0A1Q5TQ28_9EURO</name>
<keyword evidence="3" id="KW-1185">Reference proteome</keyword>
<evidence type="ECO:0000313" key="2">
    <source>
        <dbReference type="EMBL" id="OKP02336.1"/>
    </source>
</evidence>
<dbReference type="PROSITE" id="PS50181">
    <property type="entry name" value="FBOX"/>
    <property type="match status" value="1"/>
</dbReference>
<sequence>MNGAMDRQLVTKRTKMGPDEDIEVVTGMRRSLLELPNEILQRIAGFLPADQDLRNLNLVCRELRDRVLAPESTLWRTRFNEKYDLPKGRNYAELKMEYQTRAIVLPQTIDFRQEASEHQTLWLEVLQGMLLESLTLPLRSDVSKTYERIRETLTKSDLLEHPWREDPSERFCTVQLCLTSLALTLDPADATTPAVRNKCTRSKYDIATVYSHEDKLDGPFIDHENLDLAPLLHIRSFWQRHLLNKAEQTYHESFARLAEALRPQARKANGDSSILSVSWLGYYYLHIEPDKPFWPDQCKRIIPLHDGPNTIRTYLRGTQSTLNGDPADNPVFGFTETIARPYGGFPGWTRICFAICEESDDISDQDDEMAMVVDADDGSDDTYRWVHGYEGVILPGGRIKLGRWMDLKNMDASGRGPFIFWDV</sequence>